<evidence type="ECO:0000256" key="2">
    <source>
        <dbReference type="SAM" id="Phobius"/>
    </source>
</evidence>
<evidence type="ECO:0000313" key="3">
    <source>
        <dbReference type="EMBL" id="OGH58636.1"/>
    </source>
</evidence>
<name>A0A1F6LH28_9BACT</name>
<accession>A0A1F6LH28</accession>
<keyword evidence="2" id="KW-0812">Transmembrane</keyword>
<dbReference type="Proteomes" id="UP000177067">
    <property type="component" value="Unassembled WGS sequence"/>
</dbReference>
<evidence type="ECO:0000313" key="4">
    <source>
        <dbReference type="Proteomes" id="UP000177067"/>
    </source>
</evidence>
<dbReference type="EMBL" id="MFPS01000009">
    <property type="protein sequence ID" value="OGH58636.1"/>
    <property type="molecule type" value="Genomic_DNA"/>
</dbReference>
<protein>
    <submittedName>
        <fullName evidence="3">Uncharacterized protein</fullName>
    </submittedName>
</protein>
<feature type="transmembrane region" description="Helical" evidence="2">
    <location>
        <begin position="45"/>
        <end position="61"/>
    </location>
</feature>
<comment type="caution">
    <text evidence="3">The sequence shown here is derived from an EMBL/GenBank/DDBJ whole genome shotgun (WGS) entry which is preliminary data.</text>
</comment>
<feature type="transmembrane region" description="Helical" evidence="2">
    <location>
        <begin position="21"/>
        <end position="39"/>
    </location>
</feature>
<feature type="region of interest" description="Disordered" evidence="1">
    <location>
        <begin position="68"/>
        <end position="89"/>
    </location>
</feature>
<keyword evidence="2" id="KW-0472">Membrane</keyword>
<feature type="compositionally biased region" description="Basic and acidic residues" evidence="1">
    <location>
        <begin position="77"/>
        <end position="89"/>
    </location>
</feature>
<organism evidence="3 4">
    <name type="scientific">Candidatus Magasanikbacteria bacterium RIFCSPHIGHO2_01_FULL_33_34</name>
    <dbReference type="NCBI Taxonomy" id="1798671"/>
    <lineage>
        <taxon>Bacteria</taxon>
        <taxon>Candidatus Magasanikiibacteriota</taxon>
    </lineage>
</organism>
<dbReference type="AlphaFoldDB" id="A0A1F6LH28"/>
<sequence length="89" mass="10057">MLRRIAKKTANWLDHNPNYSPYIPLSIAIIALLTLLLAICGIVDLTKIFVGTTAVISWFLFNRVATPYHKPNTTTTEEEKTDTNDQKPI</sequence>
<reference evidence="3 4" key="1">
    <citation type="journal article" date="2016" name="Nat. Commun.">
        <title>Thousands of microbial genomes shed light on interconnected biogeochemical processes in an aquifer system.</title>
        <authorList>
            <person name="Anantharaman K."/>
            <person name="Brown C.T."/>
            <person name="Hug L.A."/>
            <person name="Sharon I."/>
            <person name="Castelle C.J."/>
            <person name="Probst A.J."/>
            <person name="Thomas B.C."/>
            <person name="Singh A."/>
            <person name="Wilkins M.J."/>
            <person name="Karaoz U."/>
            <person name="Brodie E.L."/>
            <person name="Williams K.H."/>
            <person name="Hubbard S.S."/>
            <person name="Banfield J.F."/>
        </authorList>
    </citation>
    <scope>NUCLEOTIDE SEQUENCE [LARGE SCALE GENOMIC DNA]</scope>
</reference>
<gene>
    <name evidence="3" type="ORF">A2725_02975</name>
</gene>
<proteinExistence type="predicted"/>
<keyword evidence="2" id="KW-1133">Transmembrane helix</keyword>
<evidence type="ECO:0000256" key="1">
    <source>
        <dbReference type="SAM" id="MobiDB-lite"/>
    </source>
</evidence>